<dbReference type="OMA" id="HIPREQH"/>
<reference evidence="5" key="1">
    <citation type="journal article" date="2017" name="Nat. Ecol. Evol.">
        <title>Genome expansion and lineage-specific genetic innovations in the forest pathogenic fungi Armillaria.</title>
        <authorList>
            <person name="Sipos G."/>
            <person name="Prasanna A.N."/>
            <person name="Walter M.C."/>
            <person name="O'Connor E."/>
            <person name="Balint B."/>
            <person name="Krizsan K."/>
            <person name="Kiss B."/>
            <person name="Hess J."/>
            <person name="Varga T."/>
            <person name="Slot J."/>
            <person name="Riley R."/>
            <person name="Boka B."/>
            <person name="Rigling D."/>
            <person name="Barry K."/>
            <person name="Lee J."/>
            <person name="Mihaltcheva S."/>
            <person name="LaButti K."/>
            <person name="Lipzen A."/>
            <person name="Waldron R."/>
            <person name="Moloney N.M."/>
            <person name="Sperisen C."/>
            <person name="Kredics L."/>
            <person name="Vagvoelgyi C."/>
            <person name="Patrignani A."/>
            <person name="Fitzpatrick D."/>
            <person name="Nagy I."/>
            <person name="Doyle S."/>
            <person name="Anderson J.B."/>
            <person name="Grigoriev I.V."/>
            <person name="Gueldener U."/>
            <person name="Muensterkoetter M."/>
            <person name="Nagy L.G."/>
        </authorList>
    </citation>
    <scope>NUCLEOTIDE SEQUENCE [LARGE SCALE GENOMIC DNA]</scope>
    <source>
        <strain evidence="5">C18/9</strain>
    </source>
</reference>
<keyword evidence="1" id="KW-0862">Zinc</keyword>
<feature type="compositionally biased region" description="Basic and acidic residues" evidence="2">
    <location>
        <begin position="584"/>
        <end position="595"/>
    </location>
</feature>
<dbReference type="AlphaFoldDB" id="A0A284RWD4"/>
<dbReference type="GO" id="GO:0003676">
    <property type="term" value="F:nucleic acid binding"/>
    <property type="evidence" value="ECO:0007669"/>
    <property type="project" value="InterPro"/>
</dbReference>
<dbReference type="Pfam" id="PF00098">
    <property type="entry name" value="zf-CCHC"/>
    <property type="match status" value="1"/>
</dbReference>
<feature type="compositionally biased region" description="Basic and acidic residues" evidence="2">
    <location>
        <begin position="497"/>
        <end position="506"/>
    </location>
</feature>
<dbReference type="GO" id="GO:0008270">
    <property type="term" value="F:zinc ion binding"/>
    <property type="evidence" value="ECO:0007669"/>
    <property type="project" value="UniProtKB-KW"/>
</dbReference>
<dbReference type="Proteomes" id="UP000219338">
    <property type="component" value="Unassembled WGS sequence"/>
</dbReference>
<keyword evidence="5" id="KW-1185">Reference proteome</keyword>
<evidence type="ECO:0000313" key="4">
    <source>
        <dbReference type="EMBL" id="SJL13057.1"/>
    </source>
</evidence>
<dbReference type="STRING" id="47428.A0A284RWD4"/>
<feature type="region of interest" description="Disordered" evidence="2">
    <location>
        <begin position="576"/>
        <end position="702"/>
    </location>
</feature>
<evidence type="ECO:0000256" key="2">
    <source>
        <dbReference type="SAM" id="MobiDB-lite"/>
    </source>
</evidence>
<evidence type="ECO:0000313" key="5">
    <source>
        <dbReference type="Proteomes" id="UP000219338"/>
    </source>
</evidence>
<organism evidence="4 5">
    <name type="scientific">Armillaria ostoyae</name>
    <name type="common">Armillaria root rot fungus</name>
    <dbReference type="NCBI Taxonomy" id="47428"/>
    <lineage>
        <taxon>Eukaryota</taxon>
        <taxon>Fungi</taxon>
        <taxon>Dikarya</taxon>
        <taxon>Basidiomycota</taxon>
        <taxon>Agaricomycotina</taxon>
        <taxon>Agaricomycetes</taxon>
        <taxon>Agaricomycetidae</taxon>
        <taxon>Agaricales</taxon>
        <taxon>Marasmiineae</taxon>
        <taxon>Physalacriaceae</taxon>
        <taxon>Armillaria</taxon>
    </lineage>
</organism>
<feature type="compositionally biased region" description="Low complexity" evidence="2">
    <location>
        <begin position="48"/>
        <end position="61"/>
    </location>
</feature>
<protein>
    <recommendedName>
        <fullName evidence="3">CCHC-type domain-containing protein</fullName>
    </recommendedName>
</protein>
<keyword evidence="1" id="KW-0479">Metal-binding</keyword>
<feature type="region of interest" description="Disordered" evidence="2">
    <location>
        <begin position="497"/>
        <end position="540"/>
    </location>
</feature>
<feature type="compositionally biased region" description="Pro residues" evidence="2">
    <location>
        <begin position="183"/>
        <end position="193"/>
    </location>
</feature>
<accession>A0A284RWD4</accession>
<gene>
    <name evidence="4" type="ORF">ARMOST_16494</name>
</gene>
<dbReference type="OrthoDB" id="3060267at2759"/>
<keyword evidence="1" id="KW-0863">Zinc-finger</keyword>
<evidence type="ECO:0000259" key="3">
    <source>
        <dbReference type="PROSITE" id="PS50158"/>
    </source>
</evidence>
<feature type="compositionally biased region" description="Basic and acidic residues" evidence="2">
    <location>
        <begin position="84"/>
        <end position="93"/>
    </location>
</feature>
<dbReference type="EMBL" id="FUEG01000019">
    <property type="protein sequence ID" value="SJL13057.1"/>
    <property type="molecule type" value="Genomic_DNA"/>
</dbReference>
<feature type="compositionally biased region" description="Low complexity" evidence="2">
    <location>
        <begin position="197"/>
        <end position="213"/>
    </location>
</feature>
<proteinExistence type="predicted"/>
<feature type="compositionally biased region" description="Basic and acidic residues" evidence="2">
    <location>
        <begin position="109"/>
        <end position="118"/>
    </location>
</feature>
<feature type="compositionally biased region" description="Basic residues" evidence="2">
    <location>
        <begin position="507"/>
        <end position="521"/>
    </location>
</feature>
<feature type="region of interest" description="Disordered" evidence="2">
    <location>
        <begin position="1"/>
        <end position="218"/>
    </location>
</feature>
<evidence type="ECO:0000256" key="1">
    <source>
        <dbReference type="PROSITE-ProRule" id="PRU00047"/>
    </source>
</evidence>
<dbReference type="PROSITE" id="PS50158">
    <property type="entry name" value="ZF_CCHC"/>
    <property type="match status" value="1"/>
</dbReference>
<feature type="domain" description="CCHC-type" evidence="3">
    <location>
        <begin position="543"/>
        <end position="555"/>
    </location>
</feature>
<feature type="compositionally biased region" description="Low complexity" evidence="2">
    <location>
        <begin position="128"/>
        <end position="139"/>
    </location>
</feature>
<dbReference type="InterPro" id="IPR001878">
    <property type="entry name" value="Znf_CCHC"/>
</dbReference>
<name>A0A284RWD4_ARMOS</name>
<feature type="compositionally biased region" description="Pro residues" evidence="2">
    <location>
        <begin position="95"/>
        <end position="108"/>
    </location>
</feature>
<sequence length="702" mass="78814">MPRDPPTRPETAARPNTRIPSRELSSRQSQTPPQPRTRVGAAAPNPNPGDDSSSSDSQDSLPDPPNPLPNGSNRPPKPPTPPRQRPDFQEKGDAPPIPPNRSQVPPPNREPDDYDLREPASYFDSVFARNQARRPQQAQVPHIPREQHPVHPPRTFPRSENRANPIIVDSPTSPRNRGAGCPPNDPPPPPPPGGSGSHHSGSSSRHSSCSDNPWAREPTPAHFQEVRFTSQEPHFNNEEIFEYLPVMRTEVEIMLAIFQQYERLVNCNLLRAQRGLDSNVQKTSLQSIPRPQKYEGSSDLIEFDEWIFSIIRWMKIANICGPVYTEDEWGGQQLSAIDMQHTSTLATFLGGDAHTWYNNVVKDTPVAYTNNANGDDFPTFMEVINGLYRRFIHESSLYAVNDHFEHVQYSFEGGVRQLFASLLRFANMMPSPPDVYTFRRRLMISLPSNIRQEITCMGLTAEVSTVNDIMQRALIVEKGICAEWYYSQQRQDHISRLRKSSKENAKAAKKKRSPLPRKFKSSGKSDTQVVTDKDKSNSKVPTCYACGKEGHYSNDPSCPDYGKQNLGEKLYHIVDDNSPANSVSEHEFSEEESHTDVGNPPDWTRFSKDEPESPSGHQSTNDSDAEDPYGGSQYTTDEDITDEHMGFILDQSSDESDAYGSSDHDSNPMTCNPGNDFSSNSDSDSDGMESHDEYTLDFPEYL</sequence>